<keyword evidence="4 6" id="KW-0786">Thiamine pyrophosphate</keyword>
<dbReference type="GO" id="GO:0009234">
    <property type="term" value="P:menaquinone biosynthetic process"/>
    <property type="evidence" value="ECO:0007669"/>
    <property type="project" value="UniProtKB-UniRule"/>
</dbReference>
<reference evidence="9" key="1">
    <citation type="submission" date="2016-11" db="EMBL/GenBank/DDBJ databases">
        <title>Actinomyces gypaetusis sp. nov. isolated from Gypaetus barbatus in Qinghai Tibet Plateau China.</title>
        <authorList>
            <person name="Meng X."/>
        </authorList>
    </citation>
    <scope>NUCLEOTIDE SEQUENCE [LARGE SCALE GENOMIC DNA]</scope>
    <source>
        <strain evidence="9">DSM 15383</strain>
    </source>
</reference>
<dbReference type="PIRSF" id="PIRSF004983">
    <property type="entry name" value="MenD"/>
    <property type="match status" value="1"/>
</dbReference>
<dbReference type="InterPro" id="IPR004433">
    <property type="entry name" value="MenaQ_synth_MenD"/>
</dbReference>
<dbReference type="GO" id="GO:0000287">
    <property type="term" value="F:magnesium ion binding"/>
    <property type="evidence" value="ECO:0007669"/>
    <property type="project" value="UniProtKB-UniRule"/>
</dbReference>
<dbReference type="Gene3D" id="3.40.50.970">
    <property type="match status" value="2"/>
</dbReference>
<comment type="cofactor">
    <cofactor evidence="6">
        <name>Mg(2+)</name>
        <dbReference type="ChEBI" id="CHEBI:18420"/>
    </cofactor>
    <cofactor evidence="6">
        <name>Mn(2+)</name>
        <dbReference type="ChEBI" id="CHEBI:29035"/>
    </cofactor>
</comment>
<dbReference type="InterPro" id="IPR012001">
    <property type="entry name" value="Thiamin_PyroP_enz_TPP-bd_dom"/>
</dbReference>
<keyword evidence="3 6" id="KW-0460">Magnesium</keyword>
<dbReference type="EMBL" id="MPDM01000005">
    <property type="protein sequence ID" value="OKL48770.1"/>
    <property type="molecule type" value="Genomic_DNA"/>
</dbReference>
<feature type="domain" description="Thiamine pyrophosphate enzyme N-terminal TPP-binding" evidence="7">
    <location>
        <begin position="12"/>
        <end position="131"/>
    </location>
</feature>
<evidence type="ECO:0000256" key="4">
    <source>
        <dbReference type="ARBA" id="ARBA00023052"/>
    </source>
</evidence>
<keyword evidence="6" id="KW-0474">Menaquinone biosynthesis</keyword>
<keyword evidence="1 6" id="KW-0808">Transferase</keyword>
<dbReference type="NCBIfam" id="TIGR00173">
    <property type="entry name" value="menD"/>
    <property type="match status" value="1"/>
</dbReference>
<dbReference type="HAMAP" id="MF_01659">
    <property type="entry name" value="MenD"/>
    <property type="match status" value="1"/>
</dbReference>
<dbReference type="SUPFAM" id="SSF52518">
    <property type="entry name" value="Thiamin diphosphate-binding fold (THDP-binding)"/>
    <property type="match status" value="2"/>
</dbReference>
<evidence type="ECO:0000256" key="3">
    <source>
        <dbReference type="ARBA" id="ARBA00022842"/>
    </source>
</evidence>
<dbReference type="CDD" id="cd07037">
    <property type="entry name" value="TPP_PYR_MenD"/>
    <property type="match status" value="1"/>
</dbReference>
<gene>
    <name evidence="6" type="primary">menD</name>
    <name evidence="8" type="ORF">BM477_05820</name>
</gene>
<protein>
    <recommendedName>
        <fullName evidence="6">2-succinyl-5-enolpyruvyl-6-hydroxy-3-cyclohexene-1-carboxylate synthase</fullName>
        <shortName evidence="6">SEPHCHC synthase</shortName>
        <ecNumber evidence="6">2.2.1.9</ecNumber>
    </recommendedName>
    <alternativeName>
        <fullName evidence="6">Menaquinone biosynthesis protein MenD</fullName>
    </alternativeName>
</protein>
<dbReference type="GO" id="GO:0030145">
    <property type="term" value="F:manganese ion binding"/>
    <property type="evidence" value="ECO:0007669"/>
    <property type="project" value="UniProtKB-UniRule"/>
</dbReference>
<evidence type="ECO:0000256" key="5">
    <source>
        <dbReference type="ARBA" id="ARBA00023211"/>
    </source>
</evidence>
<evidence type="ECO:0000256" key="1">
    <source>
        <dbReference type="ARBA" id="ARBA00022679"/>
    </source>
</evidence>
<organism evidence="8 9">
    <name type="scientific">Boudabousia marimammalium</name>
    <dbReference type="NCBI Taxonomy" id="156892"/>
    <lineage>
        <taxon>Bacteria</taxon>
        <taxon>Bacillati</taxon>
        <taxon>Actinomycetota</taxon>
        <taxon>Actinomycetes</taxon>
        <taxon>Actinomycetales</taxon>
        <taxon>Actinomycetaceae</taxon>
        <taxon>Boudabousia</taxon>
    </lineage>
</organism>
<comment type="cofactor">
    <cofactor evidence="6">
        <name>thiamine diphosphate</name>
        <dbReference type="ChEBI" id="CHEBI:58937"/>
    </cofactor>
    <text evidence="6">Binds 1 thiamine pyrophosphate per subunit.</text>
</comment>
<dbReference type="GO" id="GO:0030976">
    <property type="term" value="F:thiamine pyrophosphate binding"/>
    <property type="evidence" value="ECO:0007669"/>
    <property type="project" value="UniProtKB-UniRule"/>
</dbReference>
<accession>A0A1Q5PMU9</accession>
<evidence type="ECO:0000256" key="2">
    <source>
        <dbReference type="ARBA" id="ARBA00022723"/>
    </source>
</evidence>
<evidence type="ECO:0000259" key="7">
    <source>
        <dbReference type="Pfam" id="PF02776"/>
    </source>
</evidence>
<dbReference type="Gene3D" id="3.40.50.1220">
    <property type="entry name" value="TPP-binding domain"/>
    <property type="match status" value="1"/>
</dbReference>
<sequence length="567" mass="60219">MSLQESESAATNLARATVTALVRYGVKEVVVCPGSRSAPLVYALATAEDAGWLRTHICLDERSAGFYALGLSLSDEDRSAPVSIVMTSGTAVANVHPAVLEATHAGVPLLVLSADRPHELRGTGANQTTEQVGIFGAAPVFAFDVPAGYDPARMDALLRRAVCSACGMFSGVEGVSHLNLCFADPLVPQQQWRPGQKPEVVHISRRSLQATPEGGSLAESPVTGIDWDEDQTVIVAGAGAGPESRMIAALTGWPLLAEPSSLARGSLTHAGDATVTLRDYQQALGLREPSELARQVKQIIQLGRPTLSRPVSRLLAFEQARLVVLSPGGQWADQAGRAAAVLCPVDAAEAARQWSQRHSLSELSGRGEWLERWQVASRPDFPAVSPQHLAARLWAESKQADLNLMIGASSIIRYFDRAADAILVDSDGPLQVFSNRGLAGIDGTLATARGVRRGTNRPTRVVLGDLTFLHDAMSLLPSLGVEDVLALPGLQVIVLNDGGGSIFAGLEHAAAPQALFDRFFRTEQHLDFAAFAQSVGAKYREFSLAEACESADFAPAEGLEIINVALK</sequence>
<name>A0A1Q5PMU9_9ACTO</name>
<keyword evidence="9" id="KW-1185">Reference proteome</keyword>
<dbReference type="PANTHER" id="PTHR42916">
    <property type="entry name" value="2-SUCCINYL-5-ENOLPYRUVYL-6-HYDROXY-3-CYCLOHEXENE-1-CARBOXYLATE SYNTHASE"/>
    <property type="match status" value="1"/>
</dbReference>
<dbReference type="Pfam" id="PF02776">
    <property type="entry name" value="TPP_enzyme_N"/>
    <property type="match status" value="1"/>
</dbReference>
<dbReference type="PANTHER" id="PTHR42916:SF1">
    <property type="entry name" value="PROTEIN PHYLLO, CHLOROPLASTIC"/>
    <property type="match status" value="1"/>
</dbReference>
<comment type="pathway">
    <text evidence="6">Quinol/quinone metabolism; menaquinone biosynthesis.</text>
</comment>
<keyword evidence="2 6" id="KW-0479">Metal-binding</keyword>
<dbReference type="Proteomes" id="UP000186465">
    <property type="component" value="Unassembled WGS sequence"/>
</dbReference>
<comment type="catalytic activity">
    <reaction evidence="6">
        <text>isochorismate + 2-oxoglutarate + H(+) = 5-enolpyruvoyl-6-hydroxy-2-succinyl-cyclohex-3-ene-1-carboxylate + CO2</text>
        <dbReference type="Rhea" id="RHEA:25593"/>
        <dbReference type="ChEBI" id="CHEBI:15378"/>
        <dbReference type="ChEBI" id="CHEBI:16526"/>
        <dbReference type="ChEBI" id="CHEBI:16810"/>
        <dbReference type="ChEBI" id="CHEBI:29780"/>
        <dbReference type="ChEBI" id="CHEBI:58818"/>
        <dbReference type="EC" id="2.2.1.9"/>
    </reaction>
</comment>
<dbReference type="GO" id="GO:0070204">
    <property type="term" value="F:2-succinyl-5-enolpyruvyl-6-hydroxy-3-cyclohexene-1-carboxylic-acid synthase activity"/>
    <property type="evidence" value="ECO:0007669"/>
    <property type="project" value="UniProtKB-UniRule"/>
</dbReference>
<dbReference type="STRING" id="156892.BM477_05820"/>
<dbReference type="UniPathway" id="UPA01057">
    <property type="reaction ID" value="UER00164"/>
</dbReference>
<proteinExistence type="inferred from homology"/>
<comment type="caution">
    <text evidence="8">The sequence shown here is derived from an EMBL/GenBank/DDBJ whole genome shotgun (WGS) entry which is preliminary data.</text>
</comment>
<dbReference type="EC" id="2.2.1.9" evidence="6"/>
<evidence type="ECO:0000313" key="8">
    <source>
        <dbReference type="EMBL" id="OKL48770.1"/>
    </source>
</evidence>
<keyword evidence="5 6" id="KW-0464">Manganese</keyword>
<evidence type="ECO:0000313" key="9">
    <source>
        <dbReference type="Proteomes" id="UP000186465"/>
    </source>
</evidence>
<comment type="function">
    <text evidence="6">Catalyzes the thiamine diphosphate-dependent decarboxylation of 2-oxoglutarate and the subsequent addition of the resulting succinic semialdehyde-thiamine pyrophosphate anion to isochorismate to yield 2-succinyl-5-enolpyruvyl-6-hydroxy-3-cyclohexene-1-carboxylate (SEPHCHC).</text>
</comment>
<dbReference type="InterPro" id="IPR029061">
    <property type="entry name" value="THDP-binding"/>
</dbReference>
<dbReference type="UniPathway" id="UPA00079"/>
<evidence type="ECO:0000256" key="6">
    <source>
        <dbReference type="HAMAP-Rule" id="MF_01659"/>
    </source>
</evidence>
<dbReference type="AlphaFoldDB" id="A0A1Q5PMU9"/>
<comment type="similarity">
    <text evidence="6">Belongs to the TPP enzyme family. MenD subfamily.</text>
</comment>
<comment type="pathway">
    <text evidence="6">Quinol/quinone metabolism; 1,4-dihydroxy-2-naphthoate biosynthesis; 1,4-dihydroxy-2-naphthoate from chorismate: step 2/7.</text>
</comment>
<comment type="subunit">
    <text evidence="6">Homodimer.</text>
</comment>